<gene>
    <name evidence="1" type="primary">ubiJ</name>
    <name evidence="3" type="ORF">C2869_10445</name>
</gene>
<keyword evidence="1" id="KW-0831">Ubiquinone biosynthesis</keyword>
<dbReference type="AlphaFoldDB" id="A0A2S0VRK4"/>
<name>A0A2S0VRK4_9ALTE</name>
<dbReference type="HAMAP" id="MF_02215">
    <property type="entry name" value="UbiJ"/>
    <property type="match status" value="1"/>
</dbReference>
<dbReference type="SUPFAM" id="SSF55718">
    <property type="entry name" value="SCP-like"/>
    <property type="match status" value="1"/>
</dbReference>
<protein>
    <recommendedName>
        <fullName evidence="1">Ubiquinone biosynthesis accessory factor UbiJ</fullName>
    </recommendedName>
</protein>
<dbReference type="RefSeq" id="WP_108602879.1">
    <property type="nucleotide sequence ID" value="NZ_CP026604.1"/>
</dbReference>
<dbReference type="OrthoDB" id="5801225at2"/>
<proteinExistence type="inferred from homology"/>
<sequence>MPAAAIITGIVEHTLNAWLQQSQARVQLPTNLVDQQVAVLLTDIKLQLNFAINAQGEISVLANVDSADCKITTQITTLQKLQDSSQITKLIKSGELDIEGDVQLAQSFADWLKSSLSRWQDVLAGLVGDIACYKLIHAGEQAQQAISQRVEQEKATALNAIWHEKRLAPHPDEFDVFSLEVNVLRQDYDRLAARTKRLAKLIEQSPKQ</sequence>
<comment type="pathway">
    <text evidence="1">Cofactor biosynthesis; ubiquinone biosynthesis.</text>
</comment>
<accession>A0A2S0VRK4</accession>
<dbReference type="GO" id="GO:0006744">
    <property type="term" value="P:ubiquinone biosynthetic process"/>
    <property type="evidence" value="ECO:0007669"/>
    <property type="project" value="UniProtKB-UniRule"/>
</dbReference>
<organism evidence="3 4">
    <name type="scientific">Saccharobesus litoralis</name>
    <dbReference type="NCBI Taxonomy" id="2172099"/>
    <lineage>
        <taxon>Bacteria</taxon>
        <taxon>Pseudomonadati</taxon>
        <taxon>Pseudomonadota</taxon>
        <taxon>Gammaproteobacteria</taxon>
        <taxon>Alteromonadales</taxon>
        <taxon>Alteromonadaceae</taxon>
        <taxon>Saccharobesus</taxon>
    </lineage>
</organism>
<dbReference type="UniPathway" id="UPA00232"/>
<dbReference type="PANTHER" id="PTHR38693">
    <property type="entry name" value="UBIQUINONE BIOSYNTHESIS PROTEIN UBIJ"/>
    <property type="match status" value="1"/>
</dbReference>
<evidence type="ECO:0000313" key="3">
    <source>
        <dbReference type="EMBL" id="AWB66823.1"/>
    </source>
</evidence>
<evidence type="ECO:0000256" key="1">
    <source>
        <dbReference type="HAMAP-Rule" id="MF_02215"/>
    </source>
</evidence>
<dbReference type="Pfam" id="PF02036">
    <property type="entry name" value="SCP2"/>
    <property type="match status" value="1"/>
</dbReference>
<feature type="domain" description="SCP2" evidence="2">
    <location>
        <begin position="15"/>
        <end position="112"/>
    </location>
</feature>
<comment type="similarity">
    <text evidence="1">Belongs to the UbiJ family.</text>
</comment>
<evidence type="ECO:0000259" key="2">
    <source>
        <dbReference type="Pfam" id="PF02036"/>
    </source>
</evidence>
<reference evidence="3 4" key="1">
    <citation type="submission" date="2018-01" db="EMBL/GenBank/DDBJ databases">
        <title>Genome sequence of a Cantenovulum-like bacteria.</title>
        <authorList>
            <person name="Tan W.R."/>
            <person name="Lau N.-S."/>
            <person name="Go F."/>
            <person name="Amirul A.-A.A."/>
        </authorList>
    </citation>
    <scope>NUCLEOTIDE SEQUENCE [LARGE SCALE GENOMIC DNA]</scope>
    <source>
        <strain evidence="3 4">CCB-QB4</strain>
    </source>
</reference>
<dbReference type="PANTHER" id="PTHR38693:SF1">
    <property type="entry name" value="UBIQUINONE BIOSYNTHESIS ACCESSORY FACTOR UBIJ"/>
    <property type="match status" value="1"/>
</dbReference>
<keyword evidence="4" id="KW-1185">Reference proteome</keyword>
<dbReference type="InterPro" id="IPR038989">
    <property type="entry name" value="UbiJ"/>
</dbReference>
<comment type="function">
    <text evidence="1">Required for ubiquinone (coenzyme Q) biosynthesis. Binds hydrophobic ubiquinone biosynthetic intermediates via its SCP2 domain and is essential for the stability of the Ubi complex. May constitute a docking platform where Ubi enzymes assemble and access their SCP2-bound polyprenyl substrates.</text>
</comment>
<dbReference type="InterPro" id="IPR003033">
    <property type="entry name" value="SCP2_sterol-bd_dom"/>
</dbReference>
<evidence type="ECO:0000313" key="4">
    <source>
        <dbReference type="Proteomes" id="UP000244441"/>
    </source>
</evidence>
<dbReference type="GO" id="GO:0005737">
    <property type="term" value="C:cytoplasm"/>
    <property type="evidence" value="ECO:0007669"/>
    <property type="project" value="UniProtKB-SubCell"/>
</dbReference>
<dbReference type="InterPro" id="IPR036527">
    <property type="entry name" value="SCP2_sterol-bd_dom_sf"/>
</dbReference>
<keyword evidence="1" id="KW-0963">Cytoplasm</keyword>
<dbReference type="Proteomes" id="UP000244441">
    <property type="component" value="Chromosome"/>
</dbReference>
<comment type="subcellular location">
    <subcellularLocation>
        <location evidence="1">Cytoplasm</location>
    </subcellularLocation>
</comment>
<dbReference type="EMBL" id="CP026604">
    <property type="protein sequence ID" value="AWB66823.1"/>
    <property type="molecule type" value="Genomic_DNA"/>
</dbReference>
<dbReference type="KEGG" id="cate:C2869_10445"/>